<evidence type="ECO:0000313" key="3">
    <source>
        <dbReference type="Proteomes" id="UP000612893"/>
    </source>
</evidence>
<dbReference type="InterPro" id="IPR051207">
    <property type="entry name" value="ComplexI_NDUFA9_subunit"/>
</dbReference>
<dbReference type="AlphaFoldDB" id="A0A934N6H9"/>
<comment type="caution">
    <text evidence="2">The sequence shown here is derived from an EMBL/GenBank/DDBJ whole genome shotgun (WGS) entry which is preliminary data.</text>
</comment>
<name>A0A934N6H9_9BACT</name>
<sequence>MILVTGAGGFVGRHVLRRLQGPRRAMVRNRSSAPGGTDVEVVEADVTRPETLKPAVAGIDIIVHTAAITANQKEPYPGAYDAINRRGTENLVAAAREAGVKRLVVMSGLGTRPAPKGTYMATRQGMEEAVRKSGLPFVILQPSVLFGDGAEFVEALAALARVFPVVPVLGRGDLKFQPLWIEDLATCLSRAAEDEAYDGRTIPLGGAEYATLRTIQETIARVLGKRRLHVPLPLPLARVQARVMTAVLPHPPLTPATLELFSFENATSLDACDRAFGFHPRAFREHLLTHGLT</sequence>
<dbReference type="Pfam" id="PF13460">
    <property type="entry name" value="NAD_binding_10"/>
    <property type="match status" value="1"/>
</dbReference>
<protein>
    <submittedName>
        <fullName evidence="2">NAD(P)H-binding protein</fullName>
    </submittedName>
</protein>
<dbReference type="Gene3D" id="3.40.50.720">
    <property type="entry name" value="NAD(P)-binding Rossmann-like Domain"/>
    <property type="match status" value="1"/>
</dbReference>
<dbReference type="RefSeq" id="WP_338199972.1">
    <property type="nucleotide sequence ID" value="NZ_JAEKNR010000070.1"/>
</dbReference>
<dbReference type="InterPro" id="IPR016040">
    <property type="entry name" value="NAD(P)-bd_dom"/>
</dbReference>
<dbReference type="Proteomes" id="UP000612893">
    <property type="component" value="Unassembled WGS sequence"/>
</dbReference>
<evidence type="ECO:0000259" key="1">
    <source>
        <dbReference type="Pfam" id="PF13460"/>
    </source>
</evidence>
<dbReference type="EMBL" id="JAEKNR010000070">
    <property type="protein sequence ID" value="MBJ7597606.1"/>
    <property type="molecule type" value="Genomic_DNA"/>
</dbReference>
<gene>
    <name evidence="2" type="ORF">JF922_05915</name>
</gene>
<feature type="domain" description="NAD(P)-binding" evidence="1">
    <location>
        <begin position="6"/>
        <end position="146"/>
    </location>
</feature>
<accession>A0A934N6H9</accession>
<evidence type="ECO:0000313" key="2">
    <source>
        <dbReference type="EMBL" id="MBJ7597606.1"/>
    </source>
</evidence>
<dbReference type="PANTHER" id="PTHR12126:SF11">
    <property type="entry name" value="NADH DEHYDROGENASE [UBIQUINONE] 1 ALPHA SUBCOMPLEX SUBUNIT 9, MITOCHONDRIAL"/>
    <property type="match status" value="1"/>
</dbReference>
<proteinExistence type="predicted"/>
<dbReference type="InterPro" id="IPR036291">
    <property type="entry name" value="NAD(P)-bd_dom_sf"/>
</dbReference>
<reference evidence="2" key="1">
    <citation type="submission" date="2020-10" db="EMBL/GenBank/DDBJ databases">
        <title>Ca. Dormibacterota MAGs.</title>
        <authorList>
            <person name="Montgomery K."/>
        </authorList>
    </citation>
    <scope>NUCLEOTIDE SEQUENCE [LARGE SCALE GENOMIC DNA]</scope>
    <source>
        <strain evidence="2">SC8812_S17_10</strain>
    </source>
</reference>
<keyword evidence="3" id="KW-1185">Reference proteome</keyword>
<dbReference type="SUPFAM" id="SSF51735">
    <property type="entry name" value="NAD(P)-binding Rossmann-fold domains"/>
    <property type="match status" value="1"/>
</dbReference>
<dbReference type="PANTHER" id="PTHR12126">
    <property type="entry name" value="NADH-UBIQUINONE OXIDOREDUCTASE 39 KDA SUBUNIT-RELATED"/>
    <property type="match status" value="1"/>
</dbReference>
<organism evidence="2 3">
    <name type="scientific">Candidatus Nephthysia bennettiae</name>
    <dbReference type="NCBI Taxonomy" id="3127016"/>
    <lineage>
        <taxon>Bacteria</taxon>
        <taxon>Bacillati</taxon>
        <taxon>Candidatus Dormiibacterota</taxon>
        <taxon>Candidatus Dormibacteria</taxon>
        <taxon>Candidatus Dormibacterales</taxon>
        <taxon>Candidatus Dormibacteraceae</taxon>
        <taxon>Candidatus Nephthysia</taxon>
    </lineage>
</organism>